<dbReference type="Proteomes" id="UP000499080">
    <property type="component" value="Unassembled WGS sequence"/>
</dbReference>
<sequence>MSKHTVNLQWIRDPKSQSLYLEAETSPVVLFGPLNTYQFSVMEPAVSNRQPAENRLPSSVKKTIQFFSLPPPSPSAHGEKQSTLQ</sequence>
<protein>
    <submittedName>
        <fullName evidence="1">Uncharacterized protein</fullName>
    </submittedName>
</protein>
<gene>
    <name evidence="1" type="ORF">AVEN_226862_1</name>
</gene>
<dbReference type="EMBL" id="BGPR01001774">
    <property type="protein sequence ID" value="GBM61583.1"/>
    <property type="molecule type" value="Genomic_DNA"/>
</dbReference>
<accession>A0A4Y2H7G0</accession>
<evidence type="ECO:0000313" key="1">
    <source>
        <dbReference type="EMBL" id="GBM61583.1"/>
    </source>
</evidence>
<comment type="caution">
    <text evidence="1">The sequence shown here is derived from an EMBL/GenBank/DDBJ whole genome shotgun (WGS) entry which is preliminary data.</text>
</comment>
<proteinExistence type="predicted"/>
<name>A0A4Y2H7G0_ARAVE</name>
<dbReference type="AlphaFoldDB" id="A0A4Y2H7G0"/>
<reference evidence="1 2" key="1">
    <citation type="journal article" date="2019" name="Sci. Rep.">
        <title>Orb-weaving spider Araneus ventricosus genome elucidates the spidroin gene catalogue.</title>
        <authorList>
            <person name="Kono N."/>
            <person name="Nakamura H."/>
            <person name="Ohtoshi R."/>
            <person name="Moran D.A.P."/>
            <person name="Shinohara A."/>
            <person name="Yoshida Y."/>
            <person name="Fujiwara M."/>
            <person name="Mori M."/>
            <person name="Tomita M."/>
            <person name="Arakawa K."/>
        </authorList>
    </citation>
    <scope>NUCLEOTIDE SEQUENCE [LARGE SCALE GENOMIC DNA]</scope>
</reference>
<keyword evidence="2" id="KW-1185">Reference proteome</keyword>
<evidence type="ECO:0000313" key="2">
    <source>
        <dbReference type="Proteomes" id="UP000499080"/>
    </source>
</evidence>
<organism evidence="1 2">
    <name type="scientific">Araneus ventricosus</name>
    <name type="common">Orbweaver spider</name>
    <name type="synonym">Epeira ventricosa</name>
    <dbReference type="NCBI Taxonomy" id="182803"/>
    <lineage>
        <taxon>Eukaryota</taxon>
        <taxon>Metazoa</taxon>
        <taxon>Ecdysozoa</taxon>
        <taxon>Arthropoda</taxon>
        <taxon>Chelicerata</taxon>
        <taxon>Arachnida</taxon>
        <taxon>Araneae</taxon>
        <taxon>Araneomorphae</taxon>
        <taxon>Entelegynae</taxon>
        <taxon>Araneoidea</taxon>
        <taxon>Araneidae</taxon>
        <taxon>Araneus</taxon>
    </lineage>
</organism>